<sequence length="44" mass="5266">MLRRRIGFALGLLLLSMACLWIWNYQNREQQIEVSEGERDIVED</sequence>
<gene>
    <name evidence="1" type="ORF">UX67_C0002G0033</name>
</gene>
<comment type="caution">
    <text evidence="1">The sequence shown here is derived from an EMBL/GenBank/DDBJ whole genome shotgun (WGS) entry which is preliminary data.</text>
</comment>
<evidence type="ECO:0000313" key="1">
    <source>
        <dbReference type="EMBL" id="KKU49348.1"/>
    </source>
</evidence>
<reference evidence="1 2" key="1">
    <citation type="journal article" date="2015" name="Nature">
        <title>rRNA introns, odd ribosomes, and small enigmatic genomes across a large radiation of phyla.</title>
        <authorList>
            <person name="Brown C.T."/>
            <person name="Hug L.A."/>
            <person name="Thomas B.C."/>
            <person name="Sharon I."/>
            <person name="Castelle C.J."/>
            <person name="Singh A."/>
            <person name="Wilkins M.J."/>
            <person name="Williams K.H."/>
            <person name="Banfield J.F."/>
        </authorList>
    </citation>
    <scope>NUCLEOTIDE SEQUENCE [LARGE SCALE GENOMIC DNA]</scope>
</reference>
<proteinExistence type="predicted"/>
<evidence type="ECO:0000313" key="2">
    <source>
        <dbReference type="Proteomes" id="UP000034831"/>
    </source>
</evidence>
<feature type="non-terminal residue" evidence="1">
    <location>
        <position position="44"/>
    </location>
</feature>
<organism evidence="1 2">
    <name type="scientific">Candidatus Woesebacteria bacterium GW2011_GWF2_46_8</name>
    <dbReference type="NCBI Taxonomy" id="1618604"/>
    <lineage>
        <taxon>Bacteria</taxon>
        <taxon>Candidatus Woeseibacteriota</taxon>
    </lineage>
</organism>
<dbReference type="Proteomes" id="UP000034831">
    <property type="component" value="Unassembled WGS sequence"/>
</dbReference>
<accession>A0A0G1T593</accession>
<name>A0A0G1T593_9BACT</name>
<dbReference type="AlphaFoldDB" id="A0A0G1T593"/>
<dbReference type="EMBL" id="LCNC01000002">
    <property type="protein sequence ID" value="KKU49348.1"/>
    <property type="molecule type" value="Genomic_DNA"/>
</dbReference>
<protein>
    <submittedName>
        <fullName evidence="1">Uncharacterized protein</fullName>
    </submittedName>
</protein>
<dbReference type="PROSITE" id="PS51257">
    <property type="entry name" value="PROKAR_LIPOPROTEIN"/>
    <property type="match status" value="1"/>
</dbReference>